<dbReference type="Pfam" id="PF00501">
    <property type="entry name" value="AMP-binding"/>
    <property type="match status" value="1"/>
</dbReference>
<feature type="domain" description="AMP-dependent synthetase/ligase" evidence="3">
    <location>
        <begin position="2"/>
        <end position="101"/>
    </location>
</feature>
<name>A0AAD5LG72_PYTIN</name>
<dbReference type="InterPro" id="IPR000873">
    <property type="entry name" value="AMP-dep_synth/lig_dom"/>
</dbReference>
<protein>
    <recommendedName>
        <fullName evidence="3">AMP-dependent synthetase/ligase domain-containing protein</fullName>
    </recommendedName>
</protein>
<evidence type="ECO:0000259" key="3">
    <source>
        <dbReference type="Pfam" id="PF00501"/>
    </source>
</evidence>
<comment type="similarity">
    <text evidence="1">Belongs to the ATP-dependent AMP-binding enzyme family.</text>
</comment>
<reference evidence="4" key="1">
    <citation type="submission" date="2021-12" db="EMBL/GenBank/DDBJ databases">
        <title>Prjna785345.</title>
        <authorList>
            <person name="Rujirawat T."/>
            <person name="Krajaejun T."/>
        </authorList>
    </citation>
    <scope>NUCLEOTIDE SEQUENCE</scope>
    <source>
        <strain evidence="4">Pi057C3</strain>
    </source>
</reference>
<keyword evidence="5" id="KW-1185">Reference proteome</keyword>
<sequence>MDEAVERLPHKEAFRSIKQDLRWSYKELDNFVQQVANGLNSLHFQPGDVLAVWLPNNAENLVTHLAAAKAGVTLAVIDPEISSAEEVAFVLHDSKASGILYEPKIAGRNNSAVVSELFPELATCM</sequence>
<dbReference type="AlphaFoldDB" id="A0AAD5LG72"/>
<dbReference type="PANTHER" id="PTHR43201">
    <property type="entry name" value="ACYL-COA SYNTHETASE"/>
    <property type="match status" value="1"/>
</dbReference>
<dbReference type="GO" id="GO:0006631">
    <property type="term" value="P:fatty acid metabolic process"/>
    <property type="evidence" value="ECO:0007669"/>
    <property type="project" value="TreeGrafter"/>
</dbReference>
<evidence type="ECO:0000256" key="1">
    <source>
        <dbReference type="ARBA" id="ARBA00006432"/>
    </source>
</evidence>
<comment type="caution">
    <text evidence="4">The sequence shown here is derived from an EMBL/GenBank/DDBJ whole genome shotgun (WGS) entry which is preliminary data.</text>
</comment>
<proteinExistence type="inferred from homology"/>
<gene>
    <name evidence="4" type="ORF">P43SY_009280</name>
</gene>
<keyword evidence="2" id="KW-0436">Ligase</keyword>
<dbReference type="GO" id="GO:0031956">
    <property type="term" value="F:medium-chain fatty acid-CoA ligase activity"/>
    <property type="evidence" value="ECO:0007669"/>
    <property type="project" value="TreeGrafter"/>
</dbReference>
<dbReference type="SUPFAM" id="SSF56801">
    <property type="entry name" value="Acetyl-CoA synthetase-like"/>
    <property type="match status" value="1"/>
</dbReference>
<accession>A0AAD5LG72</accession>
<evidence type="ECO:0000256" key="2">
    <source>
        <dbReference type="ARBA" id="ARBA00022598"/>
    </source>
</evidence>
<dbReference type="EMBL" id="JAKCXM010000257">
    <property type="protein sequence ID" value="KAJ0397330.1"/>
    <property type="molecule type" value="Genomic_DNA"/>
</dbReference>
<evidence type="ECO:0000313" key="5">
    <source>
        <dbReference type="Proteomes" id="UP001209570"/>
    </source>
</evidence>
<organism evidence="4 5">
    <name type="scientific">Pythium insidiosum</name>
    <name type="common">Pythiosis disease agent</name>
    <dbReference type="NCBI Taxonomy" id="114742"/>
    <lineage>
        <taxon>Eukaryota</taxon>
        <taxon>Sar</taxon>
        <taxon>Stramenopiles</taxon>
        <taxon>Oomycota</taxon>
        <taxon>Peronosporomycetes</taxon>
        <taxon>Pythiales</taxon>
        <taxon>Pythiaceae</taxon>
        <taxon>Pythium</taxon>
    </lineage>
</organism>
<dbReference type="PANTHER" id="PTHR43201:SF5">
    <property type="entry name" value="MEDIUM-CHAIN ACYL-COA LIGASE ACSF2, MITOCHONDRIAL"/>
    <property type="match status" value="1"/>
</dbReference>
<dbReference type="Proteomes" id="UP001209570">
    <property type="component" value="Unassembled WGS sequence"/>
</dbReference>
<evidence type="ECO:0000313" key="4">
    <source>
        <dbReference type="EMBL" id="KAJ0397330.1"/>
    </source>
</evidence>
<dbReference type="Gene3D" id="3.40.50.980">
    <property type="match status" value="1"/>
</dbReference>